<organism evidence="2 3">
    <name type="scientific">Asbolus verrucosus</name>
    <name type="common">Desert ironclad beetle</name>
    <dbReference type="NCBI Taxonomy" id="1661398"/>
    <lineage>
        <taxon>Eukaryota</taxon>
        <taxon>Metazoa</taxon>
        <taxon>Ecdysozoa</taxon>
        <taxon>Arthropoda</taxon>
        <taxon>Hexapoda</taxon>
        <taxon>Insecta</taxon>
        <taxon>Pterygota</taxon>
        <taxon>Neoptera</taxon>
        <taxon>Endopterygota</taxon>
        <taxon>Coleoptera</taxon>
        <taxon>Polyphaga</taxon>
        <taxon>Cucujiformia</taxon>
        <taxon>Tenebrionidae</taxon>
        <taxon>Pimeliinae</taxon>
        <taxon>Asbolus</taxon>
    </lineage>
</organism>
<gene>
    <name evidence="2" type="ORF">BDFB_008760</name>
</gene>
<reference evidence="2 3" key="1">
    <citation type="submission" date="2017-03" db="EMBL/GenBank/DDBJ databases">
        <title>Genome of the blue death feigning beetle - Asbolus verrucosus.</title>
        <authorList>
            <person name="Rider S.D."/>
        </authorList>
    </citation>
    <scope>NUCLEOTIDE SEQUENCE [LARGE SCALE GENOMIC DNA]</scope>
    <source>
        <strain evidence="2">Butters</strain>
        <tissue evidence="2">Head and leg muscle</tissue>
    </source>
</reference>
<feature type="region of interest" description="Disordered" evidence="1">
    <location>
        <begin position="498"/>
        <end position="525"/>
    </location>
</feature>
<dbReference type="PANTHER" id="PTHR35683">
    <property type="entry name" value="YALI0C04136P"/>
    <property type="match status" value="1"/>
</dbReference>
<keyword evidence="3" id="KW-1185">Reference proteome</keyword>
<feature type="region of interest" description="Disordered" evidence="1">
    <location>
        <begin position="23"/>
        <end position="65"/>
    </location>
</feature>
<protein>
    <submittedName>
        <fullName evidence="2">Uncharacterized protein</fullName>
    </submittedName>
</protein>
<sequence>PKSPKISKTPPPSPADFITKEQAAAIQAASASPQDDDDSLDTDGFREDQCLLETPTPGEDTSIEGKDYLSNYRAGDIDLEEVTPYDDIRQYYQHQAKLFSGPRKRLASTEDLEVDGSNPSIDNNLPSNRDIARVSLESYRISESDPVLRPGELKIYKGFHSPEEKGAKDSKKPEDWERKERKTVERLHGGGGKDKIPPSEEEFRIKTTPDKKIAVAYTETGDRYNNEDYAKNVSRSTSPLTNKEIAPTPETIPPNLPKTYPTPTLELVIGRKEVRTKEASATAESRLTLYGTNDVEISIKSQSHISVTTTRRDESGVETSETVDVGVTNTTEKRGRPVDKSAYIIPPPAIETIQKKREETVNFSGTKLIYTYDNSVEKDESQDGSLATEDSYSHHVTDTGISLTRGTTETMTSPVAKPPDVLHGLQTTGDTAVDVELEECECTDAGLSPIQADESLPQEPYFEEEVHFVDANTSPIEFPESGSIALSQVDTSEAATLTDQIDTKDASSSPIKPEESPPSISDKLKDEDILKSRRGSGDVKAKVKLLEQTIKSPSHAIKRKKEVIDSEDEISSMKEEDYRGSNETLAQIEDDYDKTEATTVSEDADFKTKHTVSTHTKHVGRKIAELQKIFSGSSDLEDSEEEVKRPPLKAVKIVEKREIIIKEEKPKLEQEVKKVEIATKPFLVDGEPLLNGLDISDKSDEIEVKSVKDKRALFEELISKSQEGTPKKEKTVQQERIYTDKELSECVRKMEEEVVVEPKISHLKKAVTKVAEEEKRPTIPIPVCEPPCEKVVVEHKTPSPLIQESAVESEVVKLEEEEVQQEPILSTEVGKIFRAQTDIIESISGKALEICEEPCTKVTVCKLTPKVQEEPVPDGDLVESPTCDSHIIKEALVAHTKLLSTIALPPQVLEAETVKLDEVISQVDISKELEREIIQQRMKEDLELSKKALQLDTMEKSPRISEKQVQKLMSEVLEATIQIRAEVKELKPDLTPTPEGQLISIISSSSTDHIRDLEQIEEEGQKDDTKQMVDLVNSIEEMNDIDYVH</sequence>
<evidence type="ECO:0000313" key="2">
    <source>
        <dbReference type="EMBL" id="RZC35978.1"/>
    </source>
</evidence>
<dbReference type="PANTHER" id="PTHR35683:SF4">
    <property type="entry name" value="AGAP002273-PA"/>
    <property type="match status" value="1"/>
</dbReference>
<feature type="compositionally biased region" description="Low complexity" evidence="1">
    <location>
        <begin position="507"/>
        <end position="521"/>
    </location>
</feature>
<dbReference type="Proteomes" id="UP000292052">
    <property type="component" value="Unassembled WGS sequence"/>
</dbReference>
<feature type="compositionally biased region" description="Low complexity" evidence="1">
    <location>
        <begin position="23"/>
        <end position="33"/>
    </location>
</feature>
<accession>A0A482VUB8</accession>
<dbReference type="STRING" id="1661398.A0A482VUB8"/>
<feature type="compositionally biased region" description="Polar residues" evidence="1">
    <location>
        <begin position="117"/>
        <end position="127"/>
    </location>
</feature>
<dbReference type="OrthoDB" id="20872at2759"/>
<feature type="non-terminal residue" evidence="2">
    <location>
        <position position="1"/>
    </location>
</feature>
<feature type="region of interest" description="Disordered" evidence="1">
    <location>
        <begin position="100"/>
        <end position="127"/>
    </location>
</feature>
<name>A0A482VUB8_ASBVE</name>
<evidence type="ECO:0000256" key="1">
    <source>
        <dbReference type="SAM" id="MobiDB-lite"/>
    </source>
</evidence>
<dbReference type="EMBL" id="QDEB01066411">
    <property type="protein sequence ID" value="RZC35978.1"/>
    <property type="molecule type" value="Genomic_DNA"/>
</dbReference>
<feature type="non-terminal residue" evidence="2">
    <location>
        <position position="1045"/>
    </location>
</feature>
<feature type="region of interest" description="Disordered" evidence="1">
    <location>
        <begin position="227"/>
        <end position="261"/>
    </location>
</feature>
<evidence type="ECO:0000313" key="3">
    <source>
        <dbReference type="Proteomes" id="UP000292052"/>
    </source>
</evidence>
<feature type="region of interest" description="Disordered" evidence="1">
    <location>
        <begin position="159"/>
        <end position="207"/>
    </location>
</feature>
<dbReference type="AlphaFoldDB" id="A0A482VUB8"/>
<proteinExistence type="predicted"/>
<comment type="caution">
    <text evidence="2">The sequence shown here is derived from an EMBL/GenBank/DDBJ whole genome shotgun (WGS) entry which is preliminary data.</text>
</comment>